<keyword evidence="3" id="KW-1185">Reference proteome</keyword>
<feature type="non-terminal residue" evidence="2">
    <location>
        <position position="212"/>
    </location>
</feature>
<dbReference type="Proteomes" id="UP000800235">
    <property type="component" value="Unassembled WGS sequence"/>
</dbReference>
<feature type="domain" description="DUF2293" evidence="1">
    <location>
        <begin position="106"/>
        <end position="190"/>
    </location>
</feature>
<evidence type="ECO:0000313" key="3">
    <source>
        <dbReference type="Proteomes" id="UP000800235"/>
    </source>
</evidence>
<dbReference type="PANTHER" id="PTHR38113:SF1">
    <property type="entry name" value="DUF2293 DOMAIN-CONTAINING PROTEIN"/>
    <property type="match status" value="1"/>
</dbReference>
<comment type="caution">
    <text evidence="2">The sequence shown here is derived from an EMBL/GenBank/DDBJ whole genome shotgun (WGS) entry which is preliminary data.</text>
</comment>
<evidence type="ECO:0000313" key="2">
    <source>
        <dbReference type="EMBL" id="KAF2428968.1"/>
    </source>
</evidence>
<name>A0A9P4NP74_9PEZI</name>
<gene>
    <name evidence="2" type="ORF">EJ08DRAFT_560164</name>
</gene>
<protein>
    <recommendedName>
        <fullName evidence="1">DUF2293 domain-containing protein</fullName>
    </recommendedName>
</protein>
<organism evidence="2 3">
    <name type="scientific">Tothia fuscella</name>
    <dbReference type="NCBI Taxonomy" id="1048955"/>
    <lineage>
        <taxon>Eukaryota</taxon>
        <taxon>Fungi</taxon>
        <taxon>Dikarya</taxon>
        <taxon>Ascomycota</taxon>
        <taxon>Pezizomycotina</taxon>
        <taxon>Dothideomycetes</taxon>
        <taxon>Pleosporomycetidae</taxon>
        <taxon>Venturiales</taxon>
        <taxon>Cylindrosympodiaceae</taxon>
        <taxon>Tothia</taxon>
    </lineage>
</organism>
<sequence length="212" mass="24236">PPGYRFVATGSAEFTTYCKERCQKAGFRVYISNQERKKRAKIDSSRVGFHITRDGYYFPNKVVDYACEWLDYSIDKYGVTSPHNTQLVRALRRHKGRDEKAQIEAAMRELFPKMPEETAAVVVGHAFGKAQNRVGNISTISLAGRVQLAVNAHIRHVHTEYDQLLASGIPWPDARSAIQPACIKKLKEWRGEDGATEFEETFQEWIDLRDED</sequence>
<dbReference type="InterPro" id="IPR018744">
    <property type="entry name" value="DUF2293"/>
</dbReference>
<accession>A0A9P4NP74</accession>
<dbReference type="EMBL" id="MU007051">
    <property type="protein sequence ID" value="KAF2428968.1"/>
    <property type="molecule type" value="Genomic_DNA"/>
</dbReference>
<dbReference type="AlphaFoldDB" id="A0A9P4NP74"/>
<reference evidence="2" key="1">
    <citation type="journal article" date="2020" name="Stud. Mycol.">
        <title>101 Dothideomycetes genomes: a test case for predicting lifestyles and emergence of pathogens.</title>
        <authorList>
            <person name="Haridas S."/>
            <person name="Albert R."/>
            <person name="Binder M."/>
            <person name="Bloem J."/>
            <person name="Labutti K."/>
            <person name="Salamov A."/>
            <person name="Andreopoulos B."/>
            <person name="Baker S."/>
            <person name="Barry K."/>
            <person name="Bills G."/>
            <person name="Bluhm B."/>
            <person name="Cannon C."/>
            <person name="Castanera R."/>
            <person name="Culley D."/>
            <person name="Daum C."/>
            <person name="Ezra D."/>
            <person name="Gonzalez J."/>
            <person name="Henrissat B."/>
            <person name="Kuo A."/>
            <person name="Liang C."/>
            <person name="Lipzen A."/>
            <person name="Lutzoni F."/>
            <person name="Magnuson J."/>
            <person name="Mondo S."/>
            <person name="Nolan M."/>
            <person name="Ohm R."/>
            <person name="Pangilinan J."/>
            <person name="Park H.-J."/>
            <person name="Ramirez L."/>
            <person name="Alfaro M."/>
            <person name="Sun H."/>
            <person name="Tritt A."/>
            <person name="Yoshinaga Y."/>
            <person name="Zwiers L.-H."/>
            <person name="Turgeon B."/>
            <person name="Goodwin S."/>
            <person name="Spatafora J."/>
            <person name="Crous P."/>
            <person name="Grigoriev I."/>
        </authorList>
    </citation>
    <scope>NUCLEOTIDE SEQUENCE</scope>
    <source>
        <strain evidence="2">CBS 130266</strain>
    </source>
</reference>
<evidence type="ECO:0000259" key="1">
    <source>
        <dbReference type="Pfam" id="PF10056"/>
    </source>
</evidence>
<proteinExistence type="predicted"/>
<dbReference type="Pfam" id="PF10056">
    <property type="entry name" value="DUF2293"/>
    <property type="match status" value="1"/>
</dbReference>
<feature type="non-terminal residue" evidence="2">
    <location>
        <position position="1"/>
    </location>
</feature>
<dbReference type="OrthoDB" id="5288828at2759"/>
<dbReference type="PANTHER" id="PTHR38113">
    <property type="match status" value="1"/>
</dbReference>